<gene>
    <name evidence="6" type="ORF">AALO17_14220</name>
</gene>
<reference evidence="6 7" key="1">
    <citation type="journal article" date="2016" name="Gut Pathog.">
        <title>Whole genome sequencing of "Faecalibaculum rodentium" ALO17, isolated from C57BL/6J laboratory mouse feces.</title>
        <authorList>
            <person name="Lim S."/>
            <person name="Chang D.H."/>
            <person name="Ahn S."/>
            <person name="Kim B.C."/>
        </authorList>
    </citation>
    <scope>NUCLEOTIDE SEQUENCE [LARGE SCALE GENOMIC DNA]</scope>
    <source>
        <strain evidence="6 7">Alo17</strain>
    </source>
</reference>
<name>A0A140DV79_9FIRM</name>
<feature type="short sequence motif" description="DGA/G" evidence="4">
    <location>
        <begin position="215"/>
        <end position="217"/>
    </location>
</feature>
<dbReference type="PANTHER" id="PTHR14226:SF25">
    <property type="entry name" value="PHOSPHOESTERASE"/>
    <property type="match status" value="1"/>
</dbReference>
<keyword evidence="1 4" id="KW-0378">Hydrolase</keyword>
<dbReference type="GeneID" id="78478126"/>
<keyword evidence="2 4" id="KW-0442">Lipid degradation</keyword>
<keyword evidence="7" id="KW-1185">Reference proteome</keyword>
<dbReference type="Pfam" id="PF01734">
    <property type="entry name" value="Patatin"/>
    <property type="match status" value="1"/>
</dbReference>
<evidence type="ECO:0000256" key="1">
    <source>
        <dbReference type="ARBA" id="ARBA00022801"/>
    </source>
</evidence>
<dbReference type="InterPro" id="IPR016035">
    <property type="entry name" value="Acyl_Trfase/lysoPLipase"/>
</dbReference>
<dbReference type="InterPro" id="IPR002641">
    <property type="entry name" value="PNPLA_dom"/>
</dbReference>
<dbReference type="AlphaFoldDB" id="A0A140DV79"/>
<dbReference type="GO" id="GO:0016787">
    <property type="term" value="F:hydrolase activity"/>
    <property type="evidence" value="ECO:0007669"/>
    <property type="project" value="UniProtKB-UniRule"/>
</dbReference>
<dbReference type="InterPro" id="IPR050301">
    <property type="entry name" value="NTE"/>
</dbReference>
<feature type="active site" description="Nucleophile" evidence="4">
    <location>
        <position position="77"/>
    </location>
</feature>
<dbReference type="Proteomes" id="UP000069771">
    <property type="component" value="Chromosome"/>
</dbReference>
<sequence length="459" mass="51349">MNESSAISKSTPSGVAADPVQTPDVQAMQNPAQRVDSQPIKTGLVLGGGGARGCYEIGAWQAFHECGVHFDCVAGTSIGALVGAIYVQHTLKPLVDFVYTMSPAMIAEGMPEMPDSLRDIRSHREELVRFFQKYIRQGTDISPLKDAIHRMFDWTLFSESTVDFACMTINVTKMQGEAFFKKDMTEENAESVILASASCFPAFPMLKMGNDYYIDGGMEDNLPIGLAQEMGAQKIVAIDVHGPGREKPLPSDGSVVYMQPVIDLNNFLDFREDSCIRSLHLGYLETMKRYDRFCGYVFTFTQPSWPRLYMISQYVAMHLDRYGITPDNALAARCFHMTLGYDPAPLNNRYTDNYAGGRLIEALALAVGVEPVQLMSLEYFLTSLKDRTDRIPPLKQPGKIRQSLSLLQSSSHDQIISFLHAALVHHGGRLPMVLEPLRKLFETEYILACTWYCLKDYLK</sequence>
<organism evidence="6 7">
    <name type="scientific">Faecalibaculum rodentium</name>
    <dbReference type="NCBI Taxonomy" id="1702221"/>
    <lineage>
        <taxon>Bacteria</taxon>
        <taxon>Bacillati</taxon>
        <taxon>Bacillota</taxon>
        <taxon>Erysipelotrichia</taxon>
        <taxon>Erysipelotrichales</taxon>
        <taxon>Erysipelotrichaceae</taxon>
        <taxon>Faecalibaculum</taxon>
    </lineage>
</organism>
<evidence type="ECO:0000313" key="6">
    <source>
        <dbReference type="EMBL" id="AMK54556.1"/>
    </source>
</evidence>
<accession>A0A140DV79</accession>
<evidence type="ECO:0000313" key="7">
    <source>
        <dbReference type="Proteomes" id="UP000069771"/>
    </source>
</evidence>
<dbReference type="PANTHER" id="PTHR14226">
    <property type="entry name" value="NEUROPATHY TARGET ESTERASE/SWISS CHEESE D.MELANOGASTER"/>
    <property type="match status" value="1"/>
</dbReference>
<feature type="active site" description="Proton acceptor" evidence="4">
    <location>
        <position position="215"/>
    </location>
</feature>
<evidence type="ECO:0000259" key="5">
    <source>
        <dbReference type="PROSITE" id="PS51635"/>
    </source>
</evidence>
<feature type="short sequence motif" description="GXGXXG" evidence="4">
    <location>
        <begin position="48"/>
        <end position="53"/>
    </location>
</feature>
<keyword evidence="3 4" id="KW-0443">Lipid metabolism</keyword>
<proteinExistence type="predicted"/>
<dbReference type="CDD" id="cd07209">
    <property type="entry name" value="Pat_hypo_Ecoli_Z1214_like"/>
    <property type="match status" value="1"/>
</dbReference>
<dbReference type="STRING" id="1702221.AALO17_14220"/>
<dbReference type="Gene3D" id="3.40.1090.10">
    <property type="entry name" value="Cytosolic phospholipase A2 catalytic domain"/>
    <property type="match status" value="1"/>
</dbReference>
<dbReference type="RefSeq" id="WP_067557081.1">
    <property type="nucleotide sequence ID" value="NZ_CAMTBT010000084.1"/>
</dbReference>
<evidence type="ECO:0000256" key="4">
    <source>
        <dbReference type="PROSITE-ProRule" id="PRU01161"/>
    </source>
</evidence>
<dbReference type="EMBL" id="CP011391">
    <property type="protein sequence ID" value="AMK54556.1"/>
    <property type="molecule type" value="Genomic_DNA"/>
</dbReference>
<dbReference type="KEGG" id="fro:AALO17_14220"/>
<dbReference type="GO" id="GO:0016042">
    <property type="term" value="P:lipid catabolic process"/>
    <property type="evidence" value="ECO:0007669"/>
    <property type="project" value="UniProtKB-UniRule"/>
</dbReference>
<protein>
    <recommendedName>
        <fullName evidence="5">PNPLA domain-containing protein</fullName>
    </recommendedName>
</protein>
<feature type="short sequence motif" description="GXSXG" evidence="4">
    <location>
        <begin position="75"/>
        <end position="79"/>
    </location>
</feature>
<dbReference type="SUPFAM" id="SSF52151">
    <property type="entry name" value="FabD/lysophospholipase-like"/>
    <property type="match status" value="1"/>
</dbReference>
<dbReference type="OrthoDB" id="9770965at2"/>
<evidence type="ECO:0000256" key="2">
    <source>
        <dbReference type="ARBA" id="ARBA00022963"/>
    </source>
</evidence>
<evidence type="ECO:0000256" key="3">
    <source>
        <dbReference type="ARBA" id="ARBA00023098"/>
    </source>
</evidence>
<feature type="domain" description="PNPLA" evidence="5">
    <location>
        <begin position="44"/>
        <end position="228"/>
    </location>
</feature>
<dbReference type="PROSITE" id="PS51635">
    <property type="entry name" value="PNPLA"/>
    <property type="match status" value="1"/>
</dbReference>